<accession>A0A078M6D2</accession>
<keyword evidence="1" id="KW-1133">Transmembrane helix</keyword>
<sequence>MQIKPMLAFFVTTIALYAIGTAIDSKFFGLRLDFDSAGSFFAEISFLPIIIGALAALIVHKKSSP</sequence>
<name>A0A078M6D2_9BACL</name>
<proteinExistence type="predicted"/>
<gene>
    <name evidence="2" type="ORF">BN1050_00510</name>
</gene>
<evidence type="ECO:0000256" key="1">
    <source>
        <dbReference type="SAM" id="Phobius"/>
    </source>
</evidence>
<dbReference type="EMBL" id="LN483073">
    <property type="protein sequence ID" value="CEA00196.1"/>
    <property type="molecule type" value="Genomic_DNA"/>
</dbReference>
<keyword evidence="1" id="KW-0472">Membrane</keyword>
<protein>
    <submittedName>
        <fullName evidence="2">Uncharacterized protein</fullName>
    </submittedName>
</protein>
<dbReference type="PATRIC" id="fig|1461583.4.peg.480"/>
<evidence type="ECO:0000313" key="2">
    <source>
        <dbReference type="EMBL" id="CEA00196.1"/>
    </source>
</evidence>
<feature type="transmembrane region" description="Helical" evidence="1">
    <location>
        <begin position="38"/>
        <end position="59"/>
    </location>
</feature>
<reference evidence="2" key="1">
    <citation type="submission" date="2014-07" db="EMBL/GenBank/DDBJ databases">
        <authorList>
            <person name="Urmite Genomes Urmite Genomes"/>
        </authorList>
    </citation>
    <scope>NUCLEOTIDE SEQUENCE</scope>
    <source>
        <strain evidence="2">13S34_air</strain>
    </source>
</reference>
<organism evidence="2">
    <name type="scientific">Metalysinibacillus saudimassiliensis</name>
    <dbReference type="NCBI Taxonomy" id="1461583"/>
    <lineage>
        <taxon>Bacteria</taxon>
        <taxon>Bacillati</taxon>
        <taxon>Bacillota</taxon>
        <taxon>Bacilli</taxon>
        <taxon>Bacillales</taxon>
        <taxon>Caryophanaceae</taxon>
        <taxon>Metalysinibacillus</taxon>
    </lineage>
</organism>
<dbReference type="HOGENOM" id="CLU_2844635_0_0_9"/>
<keyword evidence="1" id="KW-0812">Transmembrane</keyword>
<dbReference type="AlphaFoldDB" id="A0A078M6D2"/>